<protein>
    <submittedName>
        <fullName evidence="1">Uncharacterized protein</fullName>
    </submittedName>
</protein>
<sequence length="82" mass="9347">MGWWEDLKNKYHHWKHNIDASPVEGETYKDAPRVKDLPHMTDSEGGLIAVSSGNKELSPVLSERFHISNPEGHPDDKIDDQI</sequence>
<keyword evidence="2" id="KW-1185">Reference proteome</keyword>
<accession>A0A8J2T8Q6</accession>
<evidence type="ECO:0000313" key="1">
    <source>
        <dbReference type="EMBL" id="CDF90827.1"/>
    </source>
</evidence>
<dbReference type="Proteomes" id="UP000019375">
    <property type="component" value="Unassembled WGS sequence"/>
</dbReference>
<proteinExistence type="predicted"/>
<name>A0A8J2T8Q6_ZYGB2</name>
<dbReference type="EMBL" id="HG316461">
    <property type="protein sequence ID" value="CDF90827.1"/>
    <property type="molecule type" value="Genomic_DNA"/>
</dbReference>
<dbReference type="AlphaFoldDB" id="A0A8J2T8Q6"/>
<evidence type="ECO:0000313" key="2">
    <source>
        <dbReference type="Proteomes" id="UP000019375"/>
    </source>
</evidence>
<gene>
    <name evidence="1" type="ORF">BN860_04060g</name>
</gene>
<reference evidence="2" key="1">
    <citation type="journal article" date="2013" name="Genome Announc.">
        <title>Genome sequence of the food spoilage yeast Zygosaccharomyces bailii CLIB 213(T).</title>
        <authorList>
            <person name="Galeote V."/>
            <person name="Bigey F."/>
            <person name="Devillers H."/>
            <person name="Neuveglise C."/>
            <person name="Dequin S."/>
        </authorList>
    </citation>
    <scope>NUCLEOTIDE SEQUENCE [LARGE SCALE GENOMIC DNA]</scope>
    <source>
        <strain evidence="2">CLIB 213 / ATCC 58445 / CBS 680 / CCRC 21525 / NBRC 1098 / NCYC 1416 / NRRL Y-2227</strain>
    </source>
</reference>
<dbReference type="OrthoDB" id="4057307at2759"/>
<organism evidence="1 2">
    <name type="scientific">Zygosaccharomyces bailii (strain CLIB 213 / ATCC 58445 / CBS 680 / BCRC 21525 / NBRC 1098 / NCYC 1416 / NRRL Y-2227)</name>
    <dbReference type="NCBI Taxonomy" id="1333698"/>
    <lineage>
        <taxon>Eukaryota</taxon>
        <taxon>Fungi</taxon>
        <taxon>Dikarya</taxon>
        <taxon>Ascomycota</taxon>
        <taxon>Saccharomycotina</taxon>
        <taxon>Saccharomycetes</taxon>
        <taxon>Saccharomycetales</taxon>
        <taxon>Saccharomycetaceae</taxon>
        <taxon>Zygosaccharomyces</taxon>
    </lineage>
</organism>